<dbReference type="PRINTS" id="PR00081">
    <property type="entry name" value="GDHRDH"/>
</dbReference>
<dbReference type="CDD" id="cd05233">
    <property type="entry name" value="SDR_c"/>
    <property type="match status" value="1"/>
</dbReference>
<dbReference type="FunFam" id="3.40.50.720:FF:000084">
    <property type="entry name" value="Short-chain dehydrogenase reductase"/>
    <property type="match status" value="1"/>
</dbReference>
<comment type="caution">
    <text evidence="3">The sequence shown here is derived from an EMBL/GenBank/DDBJ whole genome shotgun (WGS) entry which is preliminary data.</text>
</comment>
<organism evidence="3 4">
    <name type="scientific">Emcibacter nanhaiensis</name>
    <dbReference type="NCBI Taxonomy" id="1505037"/>
    <lineage>
        <taxon>Bacteria</taxon>
        <taxon>Pseudomonadati</taxon>
        <taxon>Pseudomonadota</taxon>
        <taxon>Alphaproteobacteria</taxon>
        <taxon>Emcibacterales</taxon>
        <taxon>Emcibacteraceae</taxon>
        <taxon>Emcibacter</taxon>
    </lineage>
</organism>
<evidence type="ECO:0000313" key="3">
    <source>
        <dbReference type="EMBL" id="TPD57374.1"/>
    </source>
</evidence>
<dbReference type="PRINTS" id="PR00080">
    <property type="entry name" value="SDRFAMILY"/>
</dbReference>
<sequence length="276" mass="29167">MSEKFDLKQAFNVEGLSTLVTGAASGLGLAYAEVMADMGAKVTLTDINPDTLQQQVDRLAARGCTVRGAVLDVTNREQMAQVFKEANDAYGSIDVVFANAGIDVGPGFLTVEDERNPAGEIENVSDEAWDRSINANLTSVFNTIKAAVKYMKPKGSGRIIVTSSNAAIICEPIVGTPYMPAKAGVAHLVRQMALELAKYGIQINAIAPGAFMTNIAGGRLKNAEDRKAFEVRNPLGRIATPDEIKGLALYLASPASSYVNGAQIVIDGGTMLGQVD</sequence>
<dbReference type="RefSeq" id="WP_139941689.1">
    <property type="nucleotide sequence ID" value="NZ_JBHSYP010000005.1"/>
</dbReference>
<dbReference type="InterPro" id="IPR051122">
    <property type="entry name" value="SDR_DHRS6-like"/>
</dbReference>
<dbReference type="OrthoDB" id="9796652at2"/>
<accession>A0A501PBX3</accession>
<dbReference type="Gene3D" id="3.40.50.720">
    <property type="entry name" value="NAD(P)-binding Rossmann-like Domain"/>
    <property type="match status" value="1"/>
</dbReference>
<protein>
    <submittedName>
        <fullName evidence="3">SDR family oxidoreductase</fullName>
    </submittedName>
</protein>
<dbReference type="PANTHER" id="PTHR43477">
    <property type="entry name" value="DIHYDROANTICAPSIN 7-DEHYDROGENASE"/>
    <property type="match status" value="1"/>
</dbReference>
<comment type="similarity">
    <text evidence="1">Belongs to the short-chain dehydrogenases/reductases (SDR) family.</text>
</comment>
<dbReference type="InterPro" id="IPR002347">
    <property type="entry name" value="SDR_fam"/>
</dbReference>
<name>A0A501PBX3_9PROT</name>
<evidence type="ECO:0000256" key="2">
    <source>
        <dbReference type="ARBA" id="ARBA00023002"/>
    </source>
</evidence>
<dbReference type="PANTHER" id="PTHR43477:SF1">
    <property type="entry name" value="DIHYDROANTICAPSIN 7-DEHYDROGENASE"/>
    <property type="match status" value="1"/>
</dbReference>
<gene>
    <name evidence="3" type="ORF">FIV46_14710</name>
</gene>
<evidence type="ECO:0000256" key="1">
    <source>
        <dbReference type="ARBA" id="ARBA00006484"/>
    </source>
</evidence>
<dbReference type="Proteomes" id="UP000319148">
    <property type="component" value="Unassembled WGS sequence"/>
</dbReference>
<dbReference type="SUPFAM" id="SSF51735">
    <property type="entry name" value="NAD(P)-binding Rossmann-fold domains"/>
    <property type="match status" value="1"/>
</dbReference>
<evidence type="ECO:0000313" key="4">
    <source>
        <dbReference type="Proteomes" id="UP000319148"/>
    </source>
</evidence>
<dbReference type="EMBL" id="VFIY01000018">
    <property type="protein sequence ID" value="TPD57374.1"/>
    <property type="molecule type" value="Genomic_DNA"/>
</dbReference>
<reference evidence="4" key="1">
    <citation type="submission" date="2019-06" db="EMBL/GenBank/DDBJ databases">
        <title>The complete genome of Emcibacter congregatus ZYLT.</title>
        <authorList>
            <person name="Zhao Z."/>
        </authorList>
    </citation>
    <scope>NUCLEOTIDE SEQUENCE [LARGE SCALE GENOMIC DNA]</scope>
    <source>
        <strain evidence="4">MCCC 1A06723</strain>
    </source>
</reference>
<keyword evidence="4" id="KW-1185">Reference proteome</keyword>
<dbReference type="AlphaFoldDB" id="A0A501PBX3"/>
<proteinExistence type="inferred from homology"/>
<dbReference type="InterPro" id="IPR036291">
    <property type="entry name" value="NAD(P)-bd_dom_sf"/>
</dbReference>
<dbReference type="GO" id="GO:0016491">
    <property type="term" value="F:oxidoreductase activity"/>
    <property type="evidence" value="ECO:0007669"/>
    <property type="project" value="UniProtKB-KW"/>
</dbReference>
<dbReference type="Pfam" id="PF13561">
    <property type="entry name" value="adh_short_C2"/>
    <property type="match status" value="1"/>
</dbReference>
<keyword evidence="2" id="KW-0560">Oxidoreductase</keyword>